<reference evidence="2 3" key="1">
    <citation type="submission" date="2019-08" db="EMBL/GenBank/DDBJ databases">
        <title>Genome of Psychroserpens burtonensis ACAM 167.</title>
        <authorList>
            <person name="Bowman J.P."/>
        </authorList>
    </citation>
    <scope>NUCLEOTIDE SEQUENCE [LARGE SCALE GENOMIC DNA]</scope>
    <source>
        <strain evidence="2 3">ACAM 167</strain>
    </source>
</reference>
<dbReference type="STRING" id="1123037.GCA_000425305_01072"/>
<dbReference type="EMBL" id="VOSB01000023">
    <property type="protein sequence ID" value="TXE15911.1"/>
    <property type="molecule type" value="Genomic_DNA"/>
</dbReference>
<keyword evidence="1" id="KW-0732">Signal</keyword>
<comment type="caution">
    <text evidence="2">The sequence shown here is derived from an EMBL/GenBank/DDBJ whole genome shotgun (WGS) entry which is preliminary data.</text>
</comment>
<keyword evidence="3" id="KW-1185">Reference proteome</keyword>
<dbReference type="Proteomes" id="UP000321938">
    <property type="component" value="Unassembled WGS sequence"/>
</dbReference>
<accession>A0A5C7B5P7</accession>
<feature type="signal peptide" evidence="1">
    <location>
        <begin position="1"/>
        <end position="19"/>
    </location>
</feature>
<evidence type="ECO:0000313" key="3">
    <source>
        <dbReference type="Proteomes" id="UP000321938"/>
    </source>
</evidence>
<sequence>MTRLLYILICFIAFQTQLAAQVSLNSYKYIIVPKQFDFLNSQDQYQTSSLTKFLFNKYGYTAFFDDDDLPQDLSENRCLGLKSDIKKIKGFLITKLQIDLIDCNGNIVISSDIGETKVKEYKKSYQIAIRDAFTAFQSLDYNYIVNEDITVSERSNTNASEVKQIEQLKKEVELLKAKNDKVQPISEVKERVVPNTVKNLKEGVKEVVNETVIPEIPSASKPEILYAQPIDNGFQIVDTQPKKVMILLNTGTPNIYIVKGKDAIVYNKEGSWVYALYNEGNLELSVINLKF</sequence>
<gene>
    <name evidence="2" type="ORF">ES692_14925</name>
</gene>
<name>A0A5C7B5P7_9FLAO</name>
<protein>
    <submittedName>
        <fullName evidence="2">Uncharacterized protein</fullName>
    </submittedName>
</protein>
<evidence type="ECO:0000313" key="2">
    <source>
        <dbReference type="EMBL" id="TXE15911.1"/>
    </source>
</evidence>
<dbReference type="AlphaFoldDB" id="A0A5C7B5P7"/>
<evidence type="ECO:0000256" key="1">
    <source>
        <dbReference type="SAM" id="SignalP"/>
    </source>
</evidence>
<dbReference type="RefSeq" id="WP_028871091.1">
    <property type="nucleotide sequence ID" value="NZ_VOSB01000023.1"/>
</dbReference>
<organism evidence="2 3">
    <name type="scientific">Psychroserpens burtonensis</name>
    <dbReference type="NCBI Taxonomy" id="49278"/>
    <lineage>
        <taxon>Bacteria</taxon>
        <taxon>Pseudomonadati</taxon>
        <taxon>Bacteroidota</taxon>
        <taxon>Flavobacteriia</taxon>
        <taxon>Flavobacteriales</taxon>
        <taxon>Flavobacteriaceae</taxon>
        <taxon>Psychroserpens</taxon>
    </lineage>
</organism>
<feature type="chain" id="PRO_5022909302" evidence="1">
    <location>
        <begin position="20"/>
        <end position="291"/>
    </location>
</feature>
<dbReference type="OrthoDB" id="1274006at2"/>
<proteinExistence type="predicted"/>